<proteinExistence type="predicted"/>
<evidence type="ECO:0000256" key="1">
    <source>
        <dbReference type="SAM" id="Phobius"/>
    </source>
</evidence>
<sequence>MPFDLRLIIDIAFEVVYWLIIARVFLSFIRPDPYHPVVRFINETTEPILAPFRRLMPRGTLPVDFSPFIAIMVLYFVRYLLLRLF</sequence>
<dbReference type="Proteomes" id="UP001329915">
    <property type="component" value="Chromosome"/>
</dbReference>
<feature type="transmembrane region" description="Helical" evidence="1">
    <location>
        <begin position="7"/>
        <end position="29"/>
    </location>
</feature>
<protein>
    <submittedName>
        <fullName evidence="2">YggT family protein</fullName>
    </submittedName>
</protein>
<dbReference type="KEGG" id="dbc:MFMK1_001846"/>
<accession>A0AAU0UPB0</accession>
<organism evidence="2 3">
    <name type="scientific">Metallumcola ferriviriculae</name>
    <dbReference type="NCBI Taxonomy" id="3039180"/>
    <lineage>
        <taxon>Bacteria</taxon>
        <taxon>Bacillati</taxon>
        <taxon>Bacillota</taxon>
        <taxon>Clostridia</taxon>
        <taxon>Neomoorellales</taxon>
        <taxon>Desulfitibacteraceae</taxon>
        <taxon>Metallumcola</taxon>
    </lineage>
</organism>
<feature type="transmembrane region" description="Helical" evidence="1">
    <location>
        <begin position="65"/>
        <end position="82"/>
    </location>
</feature>
<name>A0AAU0UPB0_9FIRM</name>
<dbReference type="RefSeq" id="WP_366921447.1">
    <property type="nucleotide sequence ID" value="NZ_CP121694.1"/>
</dbReference>
<gene>
    <name evidence="2" type="ORF">MFMK1_001846</name>
</gene>
<dbReference type="GO" id="GO:0016020">
    <property type="term" value="C:membrane"/>
    <property type="evidence" value="ECO:0007669"/>
    <property type="project" value="InterPro"/>
</dbReference>
<reference evidence="2 3" key="1">
    <citation type="submission" date="2023-04" db="EMBL/GenBank/DDBJ databases">
        <authorList>
            <person name="Hsu D."/>
        </authorList>
    </citation>
    <scope>NUCLEOTIDE SEQUENCE [LARGE SCALE GENOMIC DNA]</scope>
    <source>
        <strain evidence="2 3">MK1</strain>
    </source>
</reference>
<dbReference type="InterPro" id="IPR003425">
    <property type="entry name" value="CCB3/YggT"/>
</dbReference>
<keyword evidence="1" id="KW-0472">Membrane</keyword>
<evidence type="ECO:0000313" key="3">
    <source>
        <dbReference type="Proteomes" id="UP001329915"/>
    </source>
</evidence>
<dbReference type="Pfam" id="PF02325">
    <property type="entry name" value="CCB3_YggT"/>
    <property type="match status" value="1"/>
</dbReference>
<dbReference type="EMBL" id="CP121694">
    <property type="protein sequence ID" value="WRO22025.1"/>
    <property type="molecule type" value="Genomic_DNA"/>
</dbReference>
<keyword evidence="1" id="KW-1133">Transmembrane helix</keyword>
<keyword evidence="1" id="KW-0812">Transmembrane</keyword>
<dbReference type="AlphaFoldDB" id="A0AAU0UPB0"/>
<evidence type="ECO:0000313" key="2">
    <source>
        <dbReference type="EMBL" id="WRO22025.1"/>
    </source>
</evidence>
<keyword evidence="3" id="KW-1185">Reference proteome</keyword>